<proteinExistence type="predicted"/>
<name>A0AAN8TEP0_SOLBU</name>
<dbReference type="EMBL" id="JBANQN010000006">
    <property type="protein sequence ID" value="KAK6786569.1"/>
    <property type="molecule type" value="Genomic_DNA"/>
</dbReference>
<reference evidence="1 2" key="1">
    <citation type="submission" date="2024-02" db="EMBL/GenBank/DDBJ databases">
        <title>de novo genome assembly of Solanum bulbocastanum strain 11H21.</title>
        <authorList>
            <person name="Hosaka A.J."/>
        </authorList>
    </citation>
    <scope>NUCLEOTIDE SEQUENCE [LARGE SCALE GENOMIC DNA]</scope>
    <source>
        <tissue evidence="1">Young leaves</tissue>
    </source>
</reference>
<organism evidence="1 2">
    <name type="scientific">Solanum bulbocastanum</name>
    <name type="common">Wild potato</name>
    <dbReference type="NCBI Taxonomy" id="147425"/>
    <lineage>
        <taxon>Eukaryota</taxon>
        <taxon>Viridiplantae</taxon>
        <taxon>Streptophyta</taxon>
        <taxon>Embryophyta</taxon>
        <taxon>Tracheophyta</taxon>
        <taxon>Spermatophyta</taxon>
        <taxon>Magnoliopsida</taxon>
        <taxon>eudicotyledons</taxon>
        <taxon>Gunneridae</taxon>
        <taxon>Pentapetalae</taxon>
        <taxon>asterids</taxon>
        <taxon>lamiids</taxon>
        <taxon>Solanales</taxon>
        <taxon>Solanaceae</taxon>
        <taxon>Solanoideae</taxon>
        <taxon>Solaneae</taxon>
        <taxon>Solanum</taxon>
    </lineage>
</organism>
<dbReference type="Proteomes" id="UP001371456">
    <property type="component" value="Unassembled WGS sequence"/>
</dbReference>
<sequence>MLSIVLSYYLSVLN</sequence>
<evidence type="ECO:0000313" key="1">
    <source>
        <dbReference type="EMBL" id="KAK6786569.1"/>
    </source>
</evidence>
<comment type="caution">
    <text evidence="1">The sequence shown here is derived from an EMBL/GenBank/DDBJ whole genome shotgun (WGS) entry which is preliminary data.</text>
</comment>
<evidence type="ECO:0000313" key="2">
    <source>
        <dbReference type="Proteomes" id="UP001371456"/>
    </source>
</evidence>
<gene>
    <name evidence="1" type="ORF">RDI58_015094</name>
</gene>
<protein>
    <submittedName>
        <fullName evidence="1">Uncharacterized protein</fullName>
    </submittedName>
</protein>
<accession>A0AAN8TEP0</accession>
<keyword evidence="2" id="KW-1185">Reference proteome</keyword>